<name>A0ABX5EUQ9_9BACL</name>
<sequence length="184" mass="21871">MANETVGNRIKERLNGRSIPKQRVYDKTKEKESIFFRLPKEIEHYVYIPEFRPEMIYLYALISDYYNSEEGYAFPSVGTLSIRYGRNEGTTRQHLKVLQAVGLLEITHREGYSSIYRPLYPLKEADFYGVFPEAMEERKKAETQVEKERQRSKAKRKFRSVDNQESVVNQEQQPMTLKEMLDWL</sequence>
<feature type="region of interest" description="Disordered" evidence="1">
    <location>
        <begin position="140"/>
        <end position="172"/>
    </location>
</feature>
<evidence type="ECO:0000256" key="1">
    <source>
        <dbReference type="SAM" id="MobiDB-lite"/>
    </source>
</evidence>
<keyword evidence="3" id="KW-1185">Reference proteome</keyword>
<dbReference type="InterPro" id="IPR036388">
    <property type="entry name" value="WH-like_DNA-bd_sf"/>
</dbReference>
<gene>
    <name evidence="2" type="ORF">CLV36_10228</name>
</gene>
<accession>A0ABX5EUQ9</accession>
<reference evidence="2 3" key="1">
    <citation type="submission" date="2018-03" db="EMBL/GenBank/DDBJ databases">
        <title>Genomic Encyclopedia of Archaeal and Bacterial Type Strains, Phase II (KMG-II): from individual species to whole genera.</title>
        <authorList>
            <person name="Goeker M."/>
        </authorList>
    </citation>
    <scope>NUCLEOTIDE SEQUENCE [LARGE SCALE GENOMIC DNA]</scope>
    <source>
        <strain evidence="2 3">RHA1</strain>
    </source>
</reference>
<organism evidence="2 3">
    <name type="scientific">Laceyella sediminis</name>
    <dbReference type="NCBI Taxonomy" id="573074"/>
    <lineage>
        <taxon>Bacteria</taxon>
        <taxon>Bacillati</taxon>
        <taxon>Bacillota</taxon>
        <taxon>Bacilli</taxon>
        <taxon>Bacillales</taxon>
        <taxon>Thermoactinomycetaceae</taxon>
        <taxon>Laceyella</taxon>
    </lineage>
</organism>
<protein>
    <recommendedName>
        <fullName evidence="4">Helix-turn-helix protein</fullName>
    </recommendedName>
</protein>
<comment type="caution">
    <text evidence="2">The sequence shown here is derived from an EMBL/GenBank/DDBJ whole genome shotgun (WGS) entry which is preliminary data.</text>
</comment>
<dbReference type="Proteomes" id="UP000238836">
    <property type="component" value="Unassembled WGS sequence"/>
</dbReference>
<dbReference type="EMBL" id="PVTZ01000002">
    <property type="protein sequence ID" value="PRZ16320.1"/>
    <property type="molecule type" value="Genomic_DNA"/>
</dbReference>
<evidence type="ECO:0000313" key="2">
    <source>
        <dbReference type="EMBL" id="PRZ16320.1"/>
    </source>
</evidence>
<feature type="compositionally biased region" description="Polar residues" evidence="1">
    <location>
        <begin position="161"/>
        <end position="172"/>
    </location>
</feature>
<feature type="compositionally biased region" description="Basic and acidic residues" evidence="1">
    <location>
        <begin position="140"/>
        <end position="151"/>
    </location>
</feature>
<evidence type="ECO:0008006" key="4">
    <source>
        <dbReference type="Google" id="ProtNLM"/>
    </source>
</evidence>
<dbReference type="RefSeq" id="WP_106341699.1">
    <property type="nucleotide sequence ID" value="NZ_PVTZ01000002.1"/>
</dbReference>
<proteinExistence type="predicted"/>
<evidence type="ECO:0000313" key="3">
    <source>
        <dbReference type="Proteomes" id="UP000238836"/>
    </source>
</evidence>
<dbReference type="Gene3D" id="1.10.10.10">
    <property type="entry name" value="Winged helix-like DNA-binding domain superfamily/Winged helix DNA-binding domain"/>
    <property type="match status" value="1"/>
</dbReference>